<accession>A0ACC1SJF5</accession>
<reference evidence="1" key="1">
    <citation type="submission" date="2022-08" db="EMBL/GenBank/DDBJ databases">
        <title>Genome Sequence of Fusarium decemcellulare.</title>
        <authorList>
            <person name="Buettner E."/>
        </authorList>
    </citation>
    <scope>NUCLEOTIDE SEQUENCE</scope>
    <source>
        <strain evidence="1">Babe19</strain>
    </source>
</reference>
<proteinExistence type="predicted"/>
<protein>
    <submittedName>
        <fullName evidence="1">Uncharacterized protein</fullName>
    </submittedName>
</protein>
<keyword evidence="2" id="KW-1185">Reference proteome</keyword>
<dbReference type="EMBL" id="JANRMS010000378">
    <property type="protein sequence ID" value="KAJ3540963.1"/>
    <property type="molecule type" value="Genomic_DNA"/>
</dbReference>
<comment type="caution">
    <text evidence="1">The sequence shown here is derived from an EMBL/GenBank/DDBJ whole genome shotgun (WGS) entry which is preliminary data.</text>
</comment>
<evidence type="ECO:0000313" key="2">
    <source>
        <dbReference type="Proteomes" id="UP001148629"/>
    </source>
</evidence>
<organism evidence="1 2">
    <name type="scientific">Fusarium decemcellulare</name>
    <dbReference type="NCBI Taxonomy" id="57161"/>
    <lineage>
        <taxon>Eukaryota</taxon>
        <taxon>Fungi</taxon>
        <taxon>Dikarya</taxon>
        <taxon>Ascomycota</taxon>
        <taxon>Pezizomycotina</taxon>
        <taxon>Sordariomycetes</taxon>
        <taxon>Hypocreomycetidae</taxon>
        <taxon>Hypocreales</taxon>
        <taxon>Nectriaceae</taxon>
        <taxon>Fusarium</taxon>
        <taxon>Fusarium decemcellulare species complex</taxon>
    </lineage>
</organism>
<evidence type="ECO:0000313" key="1">
    <source>
        <dbReference type="EMBL" id="KAJ3540963.1"/>
    </source>
</evidence>
<gene>
    <name evidence="1" type="ORF">NM208_g4818</name>
</gene>
<dbReference type="Proteomes" id="UP001148629">
    <property type="component" value="Unassembled WGS sequence"/>
</dbReference>
<sequence length="1559" mass="171773">MSLPKDFLWGFGTASYQIEGAVDEDGRLPSIWDTFCQKPGKIADGSSGAVACDSYHRTAEDIALLSSYGAKAYRFSVSWSRVIPLGGRNDPINEKGLSHYVNFVSDLVKAGIQPVVTLYQWDLPEALFQRYGGPLNQTEFVADFANYARILFKSLGPYVKIWMTFTEPLIISTLGYNTGLHAPGRCSDRNKSEEGDSSRECWIVGHSLLVAHGTAVKIFRQEFKPTFGGEIGVTLWALWAFPWDDSSEKDREASIRFREFNIHWFADPIYFGDYPDSMKKQLGDRLPTWTQDEIALVKGSNDFYGLDYYTAIFAKHKTTEPSLDDTLGNVEDLQQNSKGEFIGPETEGTWLRPSPKGFRQVLSFIHDRYQTKIYVAENGTSIKGEDSLPLKEALNDTFRCNFFRDHLEQLVKARNEDGVNVMMYMAWSLLDNFEWQDGYGAARSRSTGYSSFATGGIPTGCRSDRIQQKLCRTPSSTPHRDAAVQVTECALSRNLNTHLASPSCSLIKAYCNNMHDLHSLPRTCKAAVVTKHGPDFKLEIQDVQIPDPGPGEILIRLNTTGLVDSELRPGDWAAFVGAGGGVGHMGVQLAKAMGLRVVGVDAGEDKRKLCLSLGCEEFVDFAQVKDVPEEIKKITGKGVDGVFVTASSPASYAIATKMACIGGRIMCVGMPPSGTAIAGDDPMFLILRNLKVVGTLTGSLKDTDDALAFAARGLLKPVYETFSIGRLPEAVELLRQGKVAGRSVALYYLTMRSCELFVTWTREGCAGIALADFNEKAAIAVKEEVTSAATKPDFKAIAVTADVGDETSVTAMIAETVKAFGRLDYAVNCAGIGFKKAIGSTETPDWDRVLGTNLTGVFFCIREEIRQMEAQEPRDNGYKGKTMNGNLSNGHNCVKEQYEFPSFDALPKVPGAPQSSLNLLTSAVVKEASSEIRSGRHVQLDWPLESIQKPGFDRRPMHHTVINNYTRLQEYALDDEVEMNTQTGSHWDSLRHYAYQKGQLFYNAVSFEEAKLSNKMGIQNWCNRGVGAKNAARVCWQAIMAGWNMMAAQVSLHNIYHAQSMQNIAIITLSVWSFGALSAVARLGDGGHGTKHAQRRSTNDEQQGSEVNCATSSGSTRKNFSDVSMELLVLGACLAFHSLPTVGQRGWVCGPVSGSKLIFDMSSSTFDVQALRAKFPALQQDQVYLDNAGGSQILGVVVDAIRDYLIGSNVQIGASYKVGRLSTDRVAEGFVAGARYINASKDEIVFGGSTTQLFRNLSLSLNFQPGDEIVVSAVDHEANIASWVDLAERQGLTLKWWKPEHPTNPKLTVENLKGLLSDKTRLLTLTHCSNILGTIHDVKAITTYAHQYPALLVCVDGVAYAPHRQIDVRDLGVDFYSFSWYKVYGPHVSMLYASRKAQQHMRPLGHYFNPTASLSDKLSLAAGSYELVSSVPVLVDHLLSEGWEGVKEQELALQAPLLEYLANRGDVTIYGEKNPDPNIRAPIISFKVRGWGSQELVEAVEQKTKLGFRWGSFYSQRLIKDILGLDPVDAIIRVSMAHYNTVEEIKAVIAALEEIVVKR</sequence>
<name>A0ACC1SJF5_9HYPO</name>